<evidence type="ECO:0000259" key="2">
    <source>
        <dbReference type="Pfam" id="PF22065"/>
    </source>
</evidence>
<dbReference type="OrthoDB" id="2400153at2759"/>
<evidence type="ECO:0000313" key="3">
    <source>
        <dbReference type="EMBL" id="CAG8526038.1"/>
    </source>
</evidence>
<dbReference type="EMBL" id="CAJVPI010000369">
    <property type="protein sequence ID" value="CAG8526038.1"/>
    <property type="molecule type" value="Genomic_DNA"/>
</dbReference>
<keyword evidence="4" id="KW-1185">Reference proteome</keyword>
<feature type="compositionally biased region" description="Basic and acidic residues" evidence="1">
    <location>
        <begin position="1"/>
        <end position="13"/>
    </location>
</feature>
<dbReference type="InterPro" id="IPR054087">
    <property type="entry name" value="Cep192-like_D7"/>
</dbReference>
<feature type="region of interest" description="Disordered" evidence="1">
    <location>
        <begin position="249"/>
        <end position="328"/>
    </location>
</feature>
<dbReference type="AlphaFoldDB" id="A0A9N9AEZ2"/>
<feature type="compositionally biased region" description="Low complexity" evidence="1">
    <location>
        <begin position="702"/>
        <end position="713"/>
    </location>
</feature>
<protein>
    <submittedName>
        <fullName evidence="3">7935_t:CDS:1</fullName>
    </submittedName>
</protein>
<accession>A0A9N9AEZ2</accession>
<dbReference type="Pfam" id="PF22065">
    <property type="entry name" value="Cep192_D7"/>
    <property type="match status" value="1"/>
</dbReference>
<dbReference type="Gene3D" id="2.60.40.10">
    <property type="entry name" value="Immunoglobulins"/>
    <property type="match status" value="2"/>
</dbReference>
<sequence>MESLLKRPDKEVVDNNSATPSLTDNTNTTNKPETTTSNTSFSIDKDGLEYPNTERTDSSFPPIIRNKDKSNTRNKDNIESDNFIDDYSSQNPILHRSQQPSNQQPSFFFPNIAGRNNTTSKVTEGSTTPTDTEVDPQTLHPSTNLSISSSSEGSPFSKHLDTGTLLPLVEEEKDTLENMDNFEIKSRHVNNPNRDVLFRKFGEESENQSITEKFDTKNKKEIISHQNNLTNLNSPPIIHVFGRTTRTMGFFPRGSDEESDSTTYQSTSDITLQETSPEQSPSTVQSQSDTASSPQSPTAWRWPKPSFSPKSRGEYSRPGDNPADHIGKVGNTWAKKTLEQLRKYHQRRSPSILGKGHGFTASPPSKDPSLLQQPVSDVKDTAKTPVAVPEQPLATITEEDEGDDIGVWSSEEVDLTDSGKGDNRGLSTNPPVIGVRVSPDHLIVVGGSAVKHNSVSNVNMPMSLRNPNSSSLAKHNAKSLYETKFTISNISDQPLRYEILWPAFRFDISPAYGIVIPKGTTTIKLSVMMKHLVAGSKMDDPRDSKSFIGFIKGGEKDEDRPLMDKTSIIIRCENGDHKEIGVDIVQVKKKAKGELEQVKDKNSKEDTRANFLSRISKSGRKSLSGKMDDLLKVAKARATAVSKKGGNIEDKSSSSNSKGKSTVSASGSSGKISSTRKGSTSSTFNSRSSSPEGKPTARRRVLSSTLSSRPSTPDTNRSRRGPSPASNARSSTPDGHRNTNQSSVRQPPQRKNFISIGVPGNVSCTATSVRGTSHDHFRIHNPTNKPVTWHLTTATNAFLRRSESSTAQKITDDVFLLAKTSGFLRPGQTERVDYNFHPLFVGTYVQNFMLEGSMNPDATGGVAVRIQGDGKEDNTVQAGGGTREAEFQVSDREIRIAPTRVGRRRCVGFQIINPSDHVIKIRCKCEAVAGSTALSIPLSSVQLKPGTSFTMPVRFLPKEPGEIRGVIELRAFRRNEVRVNIVAEGIMDQSSETAT</sequence>
<feature type="compositionally biased region" description="Low complexity" evidence="1">
    <location>
        <begin position="23"/>
        <end position="39"/>
    </location>
</feature>
<feature type="region of interest" description="Disordered" evidence="1">
    <location>
        <begin position="1"/>
        <end position="159"/>
    </location>
</feature>
<feature type="compositionally biased region" description="Polar residues" evidence="1">
    <location>
        <begin position="724"/>
        <end position="746"/>
    </location>
</feature>
<feature type="compositionally biased region" description="Low complexity" evidence="1">
    <location>
        <begin position="653"/>
        <end position="690"/>
    </location>
</feature>
<dbReference type="Proteomes" id="UP000789739">
    <property type="component" value="Unassembled WGS sequence"/>
</dbReference>
<feature type="compositionally biased region" description="Basic and acidic residues" evidence="1">
    <location>
        <begin position="311"/>
        <end position="327"/>
    </location>
</feature>
<dbReference type="InterPro" id="IPR013783">
    <property type="entry name" value="Ig-like_fold"/>
</dbReference>
<feature type="compositionally biased region" description="Polar residues" evidence="1">
    <location>
        <begin position="261"/>
        <end position="298"/>
    </location>
</feature>
<reference evidence="3" key="1">
    <citation type="submission" date="2021-06" db="EMBL/GenBank/DDBJ databases">
        <authorList>
            <person name="Kallberg Y."/>
            <person name="Tangrot J."/>
            <person name="Rosling A."/>
        </authorList>
    </citation>
    <scope>NUCLEOTIDE SEQUENCE</scope>
    <source>
        <strain evidence="3">BR232B</strain>
    </source>
</reference>
<comment type="caution">
    <text evidence="3">The sequence shown here is derived from an EMBL/GenBank/DDBJ whole genome shotgun (WGS) entry which is preliminary data.</text>
</comment>
<organism evidence="3 4">
    <name type="scientific">Paraglomus brasilianum</name>
    <dbReference type="NCBI Taxonomy" id="144538"/>
    <lineage>
        <taxon>Eukaryota</taxon>
        <taxon>Fungi</taxon>
        <taxon>Fungi incertae sedis</taxon>
        <taxon>Mucoromycota</taxon>
        <taxon>Glomeromycotina</taxon>
        <taxon>Glomeromycetes</taxon>
        <taxon>Paraglomerales</taxon>
        <taxon>Paraglomeraceae</taxon>
        <taxon>Paraglomus</taxon>
    </lineage>
</organism>
<feature type="compositionally biased region" description="Low complexity" evidence="1">
    <location>
        <begin position="97"/>
        <end position="111"/>
    </location>
</feature>
<feature type="domain" description="Cep192-like" evidence="2">
    <location>
        <begin position="762"/>
        <end position="855"/>
    </location>
</feature>
<feature type="region of interest" description="Disordered" evidence="1">
    <location>
        <begin position="639"/>
        <end position="758"/>
    </location>
</feature>
<feature type="compositionally biased region" description="Basic and acidic residues" evidence="1">
    <location>
        <begin position="43"/>
        <end position="57"/>
    </location>
</feature>
<evidence type="ECO:0000313" key="4">
    <source>
        <dbReference type="Proteomes" id="UP000789739"/>
    </source>
</evidence>
<name>A0A9N9AEZ2_9GLOM</name>
<evidence type="ECO:0000256" key="1">
    <source>
        <dbReference type="SAM" id="MobiDB-lite"/>
    </source>
</evidence>
<feature type="compositionally biased region" description="Polar residues" evidence="1">
    <location>
        <begin position="114"/>
        <end position="131"/>
    </location>
</feature>
<feature type="compositionally biased region" description="Low complexity" evidence="1">
    <location>
        <begin position="142"/>
        <end position="157"/>
    </location>
</feature>
<proteinExistence type="predicted"/>
<feature type="compositionally biased region" description="Basic and acidic residues" evidence="1">
    <location>
        <begin position="65"/>
        <end position="78"/>
    </location>
</feature>
<feature type="region of interest" description="Disordered" evidence="1">
    <location>
        <begin position="347"/>
        <end position="406"/>
    </location>
</feature>
<gene>
    <name evidence="3" type="ORF">PBRASI_LOCUS3874</name>
</gene>